<dbReference type="InterPro" id="IPR017439">
    <property type="entry name" value="Amidohydrolase"/>
</dbReference>
<protein>
    <submittedName>
        <fullName evidence="1">Amidohydrolase</fullName>
    </submittedName>
</protein>
<gene>
    <name evidence="1" type="ORF">OB236_19330</name>
</gene>
<proteinExistence type="predicted"/>
<reference evidence="1 2" key="1">
    <citation type="submission" date="2022-09" db="EMBL/GenBank/DDBJ databases">
        <authorList>
            <person name="Han X.L."/>
            <person name="Wang Q."/>
            <person name="Lu T."/>
        </authorList>
    </citation>
    <scope>NUCLEOTIDE SEQUENCE [LARGE SCALE GENOMIC DNA]</scope>
    <source>
        <strain evidence="1 2">WQ 127069</strain>
    </source>
</reference>
<evidence type="ECO:0000313" key="2">
    <source>
        <dbReference type="Proteomes" id="UP001652445"/>
    </source>
</evidence>
<dbReference type="Pfam" id="PF01546">
    <property type="entry name" value="Peptidase_M20"/>
    <property type="match status" value="1"/>
</dbReference>
<dbReference type="NCBIfam" id="TIGR01891">
    <property type="entry name" value="amidohydrolases"/>
    <property type="match status" value="1"/>
</dbReference>
<dbReference type="Proteomes" id="UP001652445">
    <property type="component" value="Unassembled WGS sequence"/>
</dbReference>
<sequence length="178" mass="19225">MVIKEKILPYIEAKREMLLKVSDSIWEYAETRYEEYKSSELLCKVLAEEGFAVTKGIADMETAFVASYGSGKPVIGFLGEYDALYGLSQVAGIAEKKPLVEGGKGHGCGHNALGTGALAAALAVKEYMKENNVKGTVKYFGCPAEEGGCGKVYLARAGYFNDVDAAITWHPFTSSNIM</sequence>
<keyword evidence="2" id="KW-1185">Reference proteome</keyword>
<feature type="non-terminal residue" evidence="1">
    <location>
        <position position="178"/>
    </location>
</feature>
<dbReference type="Gene3D" id="3.40.630.10">
    <property type="entry name" value="Zn peptidases"/>
    <property type="match status" value="1"/>
</dbReference>
<accession>A0ABT2UI13</accession>
<dbReference type="RefSeq" id="WP_262685441.1">
    <property type="nucleotide sequence ID" value="NZ_JAOQIO010000078.1"/>
</dbReference>
<dbReference type="PANTHER" id="PTHR30575:SF0">
    <property type="entry name" value="XAA-ARG DIPEPTIDASE"/>
    <property type="match status" value="1"/>
</dbReference>
<name>A0ABT2UI13_9BACL</name>
<dbReference type="InterPro" id="IPR052030">
    <property type="entry name" value="Peptidase_M20/M20A_hydrolases"/>
</dbReference>
<dbReference type="PANTHER" id="PTHR30575">
    <property type="entry name" value="PEPTIDASE M20"/>
    <property type="match status" value="1"/>
</dbReference>
<dbReference type="EMBL" id="JAOQIO010000078">
    <property type="protein sequence ID" value="MCU6794263.1"/>
    <property type="molecule type" value="Genomic_DNA"/>
</dbReference>
<evidence type="ECO:0000313" key="1">
    <source>
        <dbReference type="EMBL" id="MCU6794263.1"/>
    </source>
</evidence>
<dbReference type="InterPro" id="IPR002933">
    <property type="entry name" value="Peptidase_M20"/>
</dbReference>
<comment type="caution">
    <text evidence="1">The sequence shown here is derived from an EMBL/GenBank/DDBJ whole genome shotgun (WGS) entry which is preliminary data.</text>
</comment>
<organism evidence="1 2">
    <name type="scientific">Paenibacillus baimaensis</name>
    <dbReference type="NCBI Taxonomy" id="2982185"/>
    <lineage>
        <taxon>Bacteria</taxon>
        <taxon>Bacillati</taxon>
        <taxon>Bacillota</taxon>
        <taxon>Bacilli</taxon>
        <taxon>Bacillales</taxon>
        <taxon>Paenibacillaceae</taxon>
        <taxon>Paenibacillus</taxon>
    </lineage>
</organism>
<dbReference type="SUPFAM" id="SSF53187">
    <property type="entry name" value="Zn-dependent exopeptidases"/>
    <property type="match status" value="1"/>
</dbReference>